<keyword evidence="3" id="KW-1185">Reference proteome</keyword>
<keyword evidence="1" id="KW-0472">Membrane</keyword>
<gene>
    <name evidence="2" type="ORF">B0J11DRAFT_531655</name>
</gene>
<dbReference type="EMBL" id="JAGMWT010000009">
    <property type="protein sequence ID" value="KAH7122497.1"/>
    <property type="molecule type" value="Genomic_DNA"/>
</dbReference>
<reference evidence="2" key="1">
    <citation type="journal article" date="2021" name="Nat. Commun.">
        <title>Genetic determinants of endophytism in the Arabidopsis root mycobiome.</title>
        <authorList>
            <person name="Mesny F."/>
            <person name="Miyauchi S."/>
            <person name="Thiergart T."/>
            <person name="Pickel B."/>
            <person name="Atanasova L."/>
            <person name="Karlsson M."/>
            <person name="Huettel B."/>
            <person name="Barry K.W."/>
            <person name="Haridas S."/>
            <person name="Chen C."/>
            <person name="Bauer D."/>
            <person name="Andreopoulos W."/>
            <person name="Pangilinan J."/>
            <person name="LaButti K."/>
            <person name="Riley R."/>
            <person name="Lipzen A."/>
            <person name="Clum A."/>
            <person name="Drula E."/>
            <person name="Henrissat B."/>
            <person name="Kohler A."/>
            <person name="Grigoriev I.V."/>
            <person name="Martin F.M."/>
            <person name="Hacquard S."/>
        </authorList>
    </citation>
    <scope>NUCLEOTIDE SEQUENCE</scope>
    <source>
        <strain evidence="2">MPI-CAGE-CH-0243</strain>
    </source>
</reference>
<accession>A0A9P9DP35</accession>
<feature type="transmembrane region" description="Helical" evidence="1">
    <location>
        <begin position="93"/>
        <end position="124"/>
    </location>
</feature>
<dbReference type="Proteomes" id="UP000700596">
    <property type="component" value="Unassembled WGS sequence"/>
</dbReference>
<sequence>MPGQSEGSNEATRPRLRLCVSPRSIHHRLARLLFEHSHSQDSIEDPRPGCCVPPSPRFWRAWTDRRRASKLPRCRRHGKPGSRDIDRVTRRPLSFALSLFFCFCLVFLCLSVCLICSGLFSLAWPHFLAQLEARNTPVAPLVLRPLSSLLSPLPSPFCHFPL</sequence>
<comment type="caution">
    <text evidence="2">The sequence shown here is derived from an EMBL/GenBank/DDBJ whole genome shotgun (WGS) entry which is preliminary data.</text>
</comment>
<proteinExistence type="predicted"/>
<name>A0A9P9DP35_9PLEO</name>
<evidence type="ECO:0000313" key="2">
    <source>
        <dbReference type="EMBL" id="KAH7122497.1"/>
    </source>
</evidence>
<keyword evidence="1" id="KW-1133">Transmembrane helix</keyword>
<dbReference type="AlphaFoldDB" id="A0A9P9DP35"/>
<protein>
    <recommendedName>
        <fullName evidence="4">Transmembrane protein</fullName>
    </recommendedName>
</protein>
<keyword evidence="1" id="KW-0812">Transmembrane</keyword>
<evidence type="ECO:0008006" key="4">
    <source>
        <dbReference type="Google" id="ProtNLM"/>
    </source>
</evidence>
<evidence type="ECO:0000256" key="1">
    <source>
        <dbReference type="SAM" id="Phobius"/>
    </source>
</evidence>
<evidence type="ECO:0000313" key="3">
    <source>
        <dbReference type="Proteomes" id="UP000700596"/>
    </source>
</evidence>
<organism evidence="2 3">
    <name type="scientific">Dendryphion nanum</name>
    <dbReference type="NCBI Taxonomy" id="256645"/>
    <lineage>
        <taxon>Eukaryota</taxon>
        <taxon>Fungi</taxon>
        <taxon>Dikarya</taxon>
        <taxon>Ascomycota</taxon>
        <taxon>Pezizomycotina</taxon>
        <taxon>Dothideomycetes</taxon>
        <taxon>Pleosporomycetidae</taxon>
        <taxon>Pleosporales</taxon>
        <taxon>Torulaceae</taxon>
        <taxon>Dendryphion</taxon>
    </lineage>
</organism>